<evidence type="ECO:0000256" key="13">
    <source>
        <dbReference type="ARBA" id="ARBA00023136"/>
    </source>
</evidence>
<feature type="domain" description="C2" evidence="19">
    <location>
        <begin position="137"/>
        <end position="263"/>
    </location>
</feature>
<evidence type="ECO:0000256" key="14">
    <source>
        <dbReference type="ARBA" id="ARBA00023242"/>
    </source>
</evidence>
<dbReference type="InterPro" id="IPR035892">
    <property type="entry name" value="C2_domain_sf"/>
</dbReference>
<dbReference type="CDD" id="cd04047">
    <property type="entry name" value="C2B_Copine"/>
    <property type="match status" value="1"/>
</dbReference>
<keyword evidence="9" id="KW-0479">Metal-binding</keyword>
<dbReference type="GO" id="GO:0071277">
    <property type="term" value="P:cellular response to calcium ion"/>
    <property type="evidence" value="ECO:0007669"/>
    <property type="project" value="TreeGrafter"/>
</dbReference>
<dbReference type="Proteomes" id="UP000887574">
    <property type="component" value="Unplaced"/>
</dbReference>
<dbReference type="GO" id="GO:0005886">
    <property type="term" value="C:plasma membrane"/>
    <property type="evidence" value="ECO:0007669"/>
    <property type="project" value="UniProtKB-SubCell"/>
</dbReference>
<dbReference type="PANTHER" id="PTHR10857">
    <property type="entry name" value="COPINE"/>
    <property type="match status" value="1"/>
</dbReference>
<evidence type="ECO:0000256" key="5">
    <source>
        <dbReference type="ARBA" id="ARBA00009048"/>
    </source>
</evidence>
<evidence type="ECO:0000256" key="12">
    <source>
        <dbReference type="ARBA" id="ARBA00022949"/>
    </source>
</evidence>
<dbReference type="CDD" id="cd04048">
    <property type="entry name" value="C2A_Copine"/>
    <property type="match status" value="1"/>
</dbReference>
<keyword evidence="12" id="KW-0965">Cell junction</keyword>
<proteinExistence type="inferred from homology"/>
<evidence type="ECO:0000313" key="21">
    <source>
        <dbReference type="WBParaSite" id="jg3183"/>
    </source>
</evidence>
<comment type="similarity">
    <text evidence="5">Belongs to the copine family.</text>
</comment>
<evidence type="ECO:0000256" key="4">
    <source>
        <dbReference type="ARBA" id="ARBA00004496"/>
    </source>
</evidence>
<feature type="domain" description="C2" evidence="19">
    <location>
        <begin position="1"/>
        <end position="131"/>
    </location>
</feature>
<dbReference type="Pfam" id="PF07002">
    <property type="entry name" value="Copine"/>
    <property type="match status" value="1"/>
</dbReference>
<evidence type="ECO:0000313" key="20">
    <source>
        <dbReference type="Proteomes" id="UP000887574"/>
    </source>
</evidence>
<dbReference type="InterPro" id="IPR037768">
    <property type="entry name" value="C2B_Copine"/>
</dbReference>
<comment type="function">
    <text evidence="15">Calcium-dependent phospholipid-binding protein that plays a role in ERBB2-mediated tumor cell migration in response to growth factor heregulin stimulation.</text>
</comment>
<protein>
    <recommendedName>
        <fullName evidence="17">Copine-3</fullName>
    </recommendedName>
    <alternativeName>
        <fullName evidence="18">Copine III</fullName>
    </alternativeName>
</protein>
<evidence type="ECO:0000256" key="2">
    <source>
        <dbReference type="ARBA" id="ARBA00004236"/>
    </source>
</evidence>
<evidence type="ECO:0000256" key="17">
    <source>
        <dbReference type="ARBA" id="ARBA00074834"/>
    </source>
</evidence>
<evidence type="ECO:0000256" key="11">
    <source>
        <dbReference type="ARBA" id="ARBA00022837"/>
    </source>
</evidence>
<evidence type="ECO:0000256" key="15">
    <source>
        <dbReference type="ARBA" id="ARBA00058857"/>
    </source>
</evidence>
<dbReference type="SUPFAM" id="SSF49562">
    <property type="entry name" value="C2 domain (Calcium/lipid-binding domain, CaLB)"/>
    <property type="match status" value="2"/>
</dbReference>
<evidence type="ECO:0000259" key="19">
    <source>
        <dbReference type="PROSITE" id="PS50004"/>
    </source>
</evidence>
<keyword evidence="6" id="KW-1003">Cell membrane</keyword>
<organism evidence="20 21">
    <name type="scientific">Ditylenchus dipsaci</name>
    <dbReference type="NCBI Taxonomy" id="166011"/>
    <lineage>
        <taxon>Eukaryota</taxon>
        <taxon>Metazoa</taxon>
        <taxon>Ecdysozoa</taxon>
        <taxon>Nematoda</taxon>
        <taxon>Chromadorea</taxon>
        <taxon>Rhabditida</taxon>
        <taxon>Tylenchina</taxon>
        <taxon>Tylenchomorpha</taxon>
        <taxon>Sphaerularioidea</taxon>
        <taxon>Anguinidae</taxon>
        <taxon>Anguininae</taxon>
        <taxon>Ditylenchus</taxon>
    </lineage>
</organism>
<keyword evidence="10" id="KW-0677">Repeat</keyword>
<keyword evidence="13" id="KW-0472">Membrane</keyword>
<name>A0A915E6U7_9BILA</name>
<dbReference type="GO" id="GO:0005737">
    <property type="term" value="C:cytoplasm"/>
    <property type="evidence" value="ECO:0007669"/>
    <property type="project" value="UniProtKB-SubCell"/>
</dbReference>
<dbReference type="Pfam" id="PF00168">
    <property type="entry name" value="C2"/>
    <property type="match status" value="2"/>
</dbReference>
<evidence type="ECO:0000256" key="16">
    <source>
        <dbReference type="ARBA" id="ARBA00065466"/>
    </source>
</evidence>
<evidence type="ECO:0000256" key="8">
    <source>
        <dbReference type="ARBA" id="ARBA00022553"/>
    </source>
</evidence>
<keyword evidence="7" id="KW-0963">Cytoplasm</keyword>
<evidence type="ECO:0000256" key="1">
    <source>
        <dbReference type="ARBA" id="ARBA00004123"/>
    </source>
</evidence>
<comment type="subunit">
    <text evidence="16">Monomer. Interacts with ERBB2 (preferentially with the tyrosine phosphorylated form); this interaction occurs at the cell membrane and is increased in a growth factor heregulin-dependent manner. Interacts with SHC1; this interaction may mediate the binding of CPNE3 with ERBB2. Interacts with RACK1.</text>
</comment>
<keyword evidence="8" id="KW-0597">Phosphoprotein</keyword>
<dbReference type="FunFam" id="2.60.40.150:FF:000042">
    <property type="entry name" value="Copine 3"/>
    <property type="match status" value="1"/>
</dbReference>
<evidence type="ECO:0000256" key="10">
    <source>
        <dbReference type="ARBA" id="ARBA00022737"/>
    </source>
</evidence>
<dbReference type="GO" id="GO:0046872">
    <property type="term" value="F:metal ion binding"/>
    <property type="evidence" value="ECO:0007669"/>
    <property type="project" value="UniProtKB-KW"/>
</dbReference>
<dbReference type="InterPro" id="IPR036465">
    <property type="entry name" value="vWFA_dom_sf"/>
</dbReference>
<dbReference type="PANTHER" id="PTHR10857:SF106">
    <property type="entry name" value="C2 DOMAIN-CONTAINING PROTEIN"/>
    <property type="match status" value="1"/>
</dbReference>
<evidence type="ECO:0000256" key="3">
    <source>
        <dbReference type="ARBA" id="ARBA00004246"/>
    </source>
</evidence>
<sequence length="563" mass="62982">MDYNGDGNLAPGTDLCTRVELMLSARALADKDLFSKSDPICIVYLQNSSPGASTNDSYVEVGRTETIKNCLNPQWNKKIYVNYYFEAKQPLRFDIYDIDSHSQALSQHDFLGRCECQLADIVAAPNGTINLQVRDASRQKGHLTVRADEVNEGQKETVYFVCHGRGLDKKDFFGKSDPFLEFYRIMPDGSRQLVHRTEKIKKTLNPEWKPFEITVRHLCEGNKDREFQIECYDYDYDGGHDLIGSCRASINALSLKRITDLPLINERRKRRKAKIRREFTFLEFIGSGLQLEFAVAIDFTASNGPVHTSSSLHYINSSYLNQYEMAISAVLEAIGFGAKIPPQGNVSHLFPLNLTSFDRSVQGVSGVLGAYKSALRQTHLNFPRDATRYQVLLIVTDGIITDMEKTKASIIAASDLPLSIIIIGVGNEDFEKMDELDADDELLTHNGRTAQRDIVQFVPFRNFLGAVSSANSQNGRPADQAYIQSLLAKEVLAEVPDQVTSYFKSRSIAPLQTPPSVPYAQQPASGPYPNIYTAQQPAGLDDINFRLQNNMNLQSSAPFEDSV</sequence>
<dbReference type="SMART" id="SM00239">
    <property type="entry name" value="C2"/>
    <property type="match status" value="2"/>
</dbReference>
<evidence type="ECO:0000256" key="6">
    <source>
        <dbReference type="ARBA" id="ARBA00022475"/>
    </source>
</evidence>
<dbReference type="GO" id="GO:0005925">
    <property type="term" value="C:focal adhesion"/>
    <property type="evidence" value="ECO:0007669"/>
    <property type="project" value="UniProtKB-SubCell"/>
</dbReference>
<keyword evidence="14" id="KW-0539">Nucleus</keyword>
<accession>A0A915E6U7</accession>
<comment type="subcellular location">
    <subcellularLocation>
        <location evidence="3">Cell junction</location>
        <location evidence="3">Focal adhesion</location>
    </subcellularLocation>
    <subcellularLocation>
        <location evidence="2">Cell membrane</location>
    </subcellularLocation>
    <subcellularLocation>
        <location evidence="4">Cytoplasm</location>
    </subcellularLocation>
    <subcellularLocation>
        <location evidence="1">Nucleus</location>
    </subcellularLocation>
</comment>
<evidence type="ECO:0000256" key="7">
    <source>
        <dbReference type="ARBA" id="ARBA00022490"/>
    </source>
</evidence>
<dbReference type="SUPFAM" id="SSF53300">
    <property type="entry name" value="vWA-like"/>
    <property type="match status" value="1"/>
</dbReference>
<dbReference type="InterPro" id="IPR045052">
    <property type="entry name" value="Copine"/>
</dbReference>
<dbReference type="AlphaFoldDB" id="A0A915E6U7"/>
<keyword evidence="11" id="KW-0106">Calcium</keyword>
<dbReference type="GO" id="GO:0005634">
    <property type="term" value="C:nucleus"/>
    <property type="evidence" value="ECO:0007669"/>
    <property type="project" value="UniProtKB-SubCell"/>
</dbReference>
<dbReference type="WBParaSite" id="jg3183">
    <property type="protein sequence ID" value="jg3183"/>
    <property type="gene ID" value="jg3183"/>
</dbReference>
<evidence type="ECO:0000256" key="18">
    <source>
        <dbReference type="ARBA" id="ARBA00076171"/>
    </source>
</evidence>
<dbReference type="InterPro" id="IPR010734">
    <property type="entry name" value="Copine_C"/>
</dbReference>
<dbReference type="PROSITE" id="PS50004">
    <property type="entry name" value="C2"/>
    <property type="match status" value="2"/>
</dbReference>
<dbReference type="FunFam" id="2.60.40.150:FF:000099">
    <property type="entry name" value="Copine 3"/>
    <property type="match status" value="1"/>
</dbReference>
<dbReference type="Gene3D" id="2.60.40.150">
    <property type="entry name" value="C2 domain"/>
    <property type="match status" value="2"/>
</dbReference>
<reference evidence="21" key="1">
    <citation type="submission" date="2022-11" db="UniProtKB">
        <authorList>
            <consortium name="WormBaseParasite"/>
        </authorList>
    </citation>
    <scope>IDENTIFICATION</scope>
</reference>
<dbReference type="InterPro" id="IPR000008">
    <property type="entry name" value="C2_dom"/>
</dbReference>
<dbReference type="GO" id="GO:0005544">
    <property type="term" value="F:calcium-dependent phospholipid binding"/>
    <property type="evidence" value="ECO:0007669"/>
    <property type="project" value="InterPro"/>
</dbReference>
<evidence type="ECO:0000256" key="9">
    <source>
        <dbReference type="ARBA" id="ARBA00022723"/>
    </source>
</evidence>
<keyword evidence="20" id="KW-1185">Reference proteome</keyword>